<keyword evidence="2" id="KW-0964">Secreted</keyword>
<protein>
    <submittedName>
        <fullName evidence="7">Conserved repeat domain</fullName>
    </submittedName>
</protein>
<keyword evidence="5" id="KW-0732">Signal</keyword>
<evidence type="ECO:0000256" key="3">
    <source>
        <dbReference type="ARBA" id="ARBA00022737"/>
    </source>
</evidence>
<sequence>MILPNHRWKRLSMLLLACSLAQMLVPTTNAQQTAIAPQRQELPLSKAVDYALPKQQAVQLANTKALAAPGLTFELDLPNQVSIGQNVPFTLTLINRSTTEGQNIVVSLPVPAGTQALKNPNLVDQTHWQWQIKRLAPQSQQALTGSVRITSRPEHGALLFNPQANANNLPQPATLSAGALIAPQTSAKQAEIWQAQGQTIHSNDQRVSLVLPASATSANFSYSPYQSTANRQKALGYSEFVPERRGFSSFEIQAAQKSFAPVELQFHYSPEELQVLGLQEQTLRLFTYDQTSQSWQSIATTIDSINHVAKATITNDGAFNLSDGSSPSTAYLPTLQGFQGGGFTGAASYSVPIEVPAGAAGHKPAVNLSYSSAASDGSNGARPLWQASSVGKGWDLGIGGSIGRNTSAGSSDHQWDSFSLVFDGQSSDMVRGQPLDGNYTNLAESNWTWHATDETFVKLRKSASSDTWTAWTKNGTRYEFNQALRWGTNTPSNRFETYKWLLTKVVDPSGNAIVYQYYVDTIQAAEPIHPTWFLQNVFWGYDGATPGTGTPRYALSFDMSPRWSAPTENVDLNWEYTTSRVMGKAGTPHEAYRIDKIKVLSMPPGQTSYQLMRAYKLNYAAFANSLTTDVSNGQRVLTLANVQRLGKNNEALPAISFNYGMSQGNALEPTPGWNRLTQVDNGQGGLLTINYEHVWSQGVTDYAKYYQNYYRVANVVQADTSNLAYSRAYLTTYSYAYPALNDYGHSLAVVYAQYPESGNGDSRFALAHAEKSEFRGHAQVSERVYDGNTTAAPLLRTTETWFHQGNGGSAATPCSPAIITPASGNQYVNVSDSCYIAMRDSESWKGKVIAQETWFNGSRLSRTANSYTRVALPFYGNDGNATHASQSNNYKRAGLWRAFNYTAAITESTYEAGTTNARSLTTNFTYEPTYGNLTEKRVADDTGTVLRKELAWYATRDDANSYIVDRPWQTATTDGAGRYMALSANFYDGATNTNLLGTRGLLTRQSHYFNVPLQTDLTGTTLYGSDAVYGYDQYGNRTSQASYNADYSTRINTNGVVSYGVPGKGTAARTSTIEYDNTYHAFPIRETNPLNQSQQAEYDYQLGTVTKVFDLNGNATSATYDSFGRMTNLIKPGDSSSFPTAHIDYYDSYRPILYLVSLREDAGQSYFRPILHFYNGFGQEIQTKAESIDGSQHIVNDTSFDGLGRATSQSEPRYVSDTTNFWGYVPASNPLYQATTTSFDGLNRPLVITSPGNRTVEHHYGVTTSFLYDDVIDQNRHRTQYRYDVFGRLREVNEISGNCATGYWANYACGGSFTTNWSVATNTRYGYDALDRLITVIDAQNNTTSMRYDSLGRKMRIQDPDMGQYNYSYDAASNLNGQTNAKGQTVSFNYDALNRLTSQVFPDGSHNDYFYDVVGQQTAGYNYGKGHRTSMQSVLANGTIQTFQRWEYDARGREIFSGHNTDLTKAHHILTSYDSADRVKTRRYQPIDETVTYNYDAAWNEYSLCTSLGGCYVTGASYDALNQPTRVNYGNGSYNQYRYDDSTRLLEALEIFSAQGTNLYARNYWYDNVGNINGIGTWDNGSNNQTRQIQYFNYDDQNRLTRAWTTGDSAGAYDQSMSYDSIGNLLSKAGAAYTYPAAGSARPHAATTIGSKNYNYDANGNLSTTYTGTSTNGSGNRYSWDYANRLVQVESYVRAPISGGGSDCDDGNERIPDASNPEAIPPITCPHRSASPNQPTVDSYTVQEQYVYDADGKRSARIANGQTIIYFEGAWEDTLGVNARKLYTFNGSIVAQRDSDNTMSYLHGDQLGSVSIVTNASGGLKHKQEFDPWGNIREGGASSTKLNYTGQYRDDTGLIFMNARYYDPKIGRFISADTVVPGSPSGSMNGSGLRSLTTDFTDPAFTMSLNQEQRSTPWFTLSQAQQQDIGTPWGPANPQSLNRYSYVQNNPLTYTDPTGHARTVIRTAIEANRALTTLKAWLRDRNIGFEVKGAEIAGTTETMGINLLVDIDMLVLQLGTDMANIIRGYIDALNTMVTNPELFPDGIYLDYDVTRNGKWITTTMGWGFCDNADCSMTGDPVSQASSTYRHYTLFEQYLTAIDPTLLSQGFYLHNQRNMYIADNMSTVFFGIRKGQQSKYNKK</sequence>
<feature type="signal peptide" evidence="5">
    <location>
        <begin position="1"/>
        <end position="30"/>
    </location>
</feature>
<organism evidence="7 8">
    <name type="scientific">Herpetosiphon aurantiacus (strain ATCC 23779 / DSM 785 / 114-95)</name>
    <dbReference type="NCBI Taxonomy" id="316274"/>
    <lineage>
        <taxon>Bacteria</taxon>
        <taxon>Bacillati</taxon>
        <taxon>Chloroflexota</taxon>
        <taxon>Chloroflexia</taxon>
        <taxon>Herpetosiphonales</taxon>
        <taxon>Herpetosiphonaceae</taxon>
        <taxon>Herpetosiphon</taxon>
    </lineage>
</organism>
<feature type="domain" description="Teneurin-like YD-shell" evidence="6">
    <location>
        <begin position="1786"/>
        <end position="1873"/>
    </location>
</feature>
<dbReference type="eggNOG" id="COG3209">
    <property type="taxonomic scope" value="Bacteria"/>
</dbReference>
<dbReference type="NCBIfam" id="TIGR01643">
    <property type="entry name" value="YD_repeat_2x"/>
    <property type="match status" value="2"/>
</dbReference>
<evidence type="ECO:0000256" key="4">
    <source>
        <dbReference type="ARBA" id="ARBA00023026"/>
    </source>
</evidence>
<dbReference type="InterPro" id="IPR022385">
    <property type="entry name" value="Rhs_assc_core"/>
</dbReference>
<evidence type="ECO:0000313" key="8">
    <source>
        <dbReference type="Proteomes" id="UP000000787"/>
    </source>
</evidence>
<dbReference type="BioCyc" id="HAUR316274:GHYA-1463-MONOMER"/>
<evidence type="ECO:0000256" key="2">
    <source>
        <dbReference type="ARBA" id="ARBA00022525"/>
    </source>
</evidence>
<dbReference type="PANTHER" id="PTHR32305:SF15">
    <property type="entry name" value="PROTEIN RHSA-RELATED"/>
    <property type="match status" value="1"/>
</dbReference>
<gene>
    <name evidence="7" type="ordered locus">Haur_1441</name>
</gene>
<feature type="chain" id="PRO_5002734531" evidence="5">
    <location>
        <begin position="31"/>
        <end position="2138"/>
    </location>
</feature>
<dbReference type="EMBL" id="CP000875">
    <property type="protein sequence ID" value="ABX04085.1"/>
    <property type="molecule type" value="Genomic_DNA"/>
</dbReference>
<feature type="domain" description="Teneurin-like YD-shell" evidence="6">
    <location>
        <begin position="1273"/>
        <end position="1419"/>
    </location>
</feature>
<keyword evidence="8" id="KW-1185">Reference proteome</keyword>
<dbReference type="InterPro" id="IPR003284">
    <property type="entry name" value="Sal_SpvB"/>
</dbReference>
<comment type="subcellular location">
    <subcellularLocation>
        <location evidence="1">Secreted</location>
    </subcellularLocation>
</comment>
<keyword evidence="3" id="KW-0677">Repeat</keyword>
<keyword evidence="4" id="KW-0843">Virulence</keyword>
<dbReference type="InterPro" id="IPR056823">
    <property type="entry name" value="TEN-like_YD-shell"/>
</dbReference>
<dbReference type="NCBIfam" id="TIGR03696">
    <property type="entry name" value="Rhs_assc_core"/>
    <property type="match status" value="1"/>
</dbReference>
<dbReference type="KEGG" id="hau:Haur_1441"/>
<dbReference type="InterPro" id="IPR050708">
    <property type="entry name" value="T6SS_VgrG/RHS"/>
</dbReference>
<evidence type="ECO:0000256" key="1">
    <source>
        <dbReference type="ARBA" id="ARBA00004613"/>
    </source>
</evidence>
<dbReference type="InterPro" id="IPR006530">
    <property type="entry name" value="YD"/>
</dbReference>
<proteinExistence type="predicted"/>
<dbReference type="Proteomes" id="UP000000787">
    <property type="component" value="Chromosome"/>
</dbReference>
<dbReference type="PANTHER" id="PTHR32305">
    <property type="match status" value="1"/>
</dbReference>
<evidence type="ECO:0000259" key="6">
    <source>
        <dbReference type="Pfam" id="PF25023"/>
    </source>
</evidence>
<dbReference type="Pfam" id="PF03534">
    <property type="entry name" value="SpvB"/>
    <property type="match status" value="1"/>
</dbReference>
<evidence type="ECO:0000313" key="7">
    <source>
        <dbReference type="EMBL" id="ABX04085.1"/>
    </source>
</evidence>
<name>A9B3C2_HERA2</name>
<dbReference type="GO" id="GO:0005737">
    <property type="term" value="C:cytoplasm"/>
    <property type="evidence" value="ECO:0007669"/>
    <property type="project" value="InterPro"/>
</dbReference>
<reference evidence="7 8" key="1">
    <citation type="journal article" date="2011" name="Stand. Genomic Sci.">
        <title>Complete genome sequence of the filamentous gliding predatory bacterium Herpetosiphon aurantiacus type strain (114-95(T)).</title>
        <authorList>
            <person name="Kiss H."/>
            <person name="Nett M."/>
            <person name="Domin N."/>
            <person name="Martin K."/>
            <person name="Maresca J.A."/>
            <person name="Copeland A."/>
            <person name="Lapidus A."/>
            <person name="Lucas S."/>
            <person name="Berry K.W."/>
            <person name="Glavina Del Rio T."/>
            <person name="Dalin E."/>
            <person name="Tice H."/>
            <person name="Pitluck S."/>
            <person name="Richardson P."/>
            <person name="Bruce D."/>
            <person name="Goodwin L."/>
            <person name="Han C."/>
            <person name="Detter J.C."/>
            <person name="Schmutz J."/>
            <person name="Brettin T."/>
            <person name="Land M."/>
            <person name="Hauser L."/>
            <person name="Kyrpides N.C."/>
            <person name="Ivanova N."/>
            <person name="Goker M."/>
            <person name="Woyke T."/>
            <person name="Klenk H.P."/>
            <person name="Bryant D.A."/>
        </authorList>
    </citation>
    <scope>NUCLEOTIDE SEQUENCE [LARGE SCALE GENOMIC DNA]</scope>
    <source>
        <strain evidence="8">ATCC 23779 / DSM 785 / 114-95</strain>
    </source>
</reference>
<evidence type="ECO:0000256" key="5">
    <source>
        <dbReference type="SAM" id="SignalP"/>
    </source>
</evidence>
<dbReference type="Pfam" id="PF25023">
    <property type="entry name" value="TEN_YD-shell"/>
    <property type="match status" value="2"/>
</dbReference>
<dbReference type="InParanoid" id="A9B3C2"/>
<dbReference type="STRING" id="316274.Haur_1441"/>
<dbReference type="GO" id="GO:0005576">
    <property type="term" value="C:extracellular region"/>
    <property type="evidence" value="ECO:0007669"/>
    <property type="project" value="UniProtKB-SubCell"/>
</dbReference>
<accession>A9B3C2</accession>
<dbReference type="HOGENOM" id="CLU_232511_0_0_0"/>
<dbReference type="Gene3D" id="2.180.10.10">
    <property type="entry name" value="RHS repeat-associated core"/>
    <property type="match status" value="2"/>
</dbReference>